<keyword evidence="2" id="KW-1185">Reference proteome</keyword>
<evidence type="ECO:0000313" key="1">
    <source>
        <dbReference type="EMBL" id="CAE7738884.1"/>
    </source>
</evidence>
<reference evidence="1" key="1">
    <citation type="submission" date="2021-02" db="EMBL/GenBank/DDBJ databases">
        <authorList>
            <person name="Dougan E. K."/>
            <person name="Rhodes N."/>
            <person name="Thang M."/>
            <person name="Chan C."/>
        </authorList>
    </citation>
    <scope>NUCLEOTIDE SEQUENCE</scope>
</reference>
<sequence>SEDSSGPPVQREGWPRFCSVSQEQAEKLFRDAFSGRGLDEMLREEMGRVPLQPGVHTAAVREGIFARLLRSAQMASQLPLAEEVTEKPRPEENWPRLDIQREPFVGSDGYRWVRIYTTARWPNGRKQEHVLEKPVYKM</sequence>
<proteinExistence type="predicted"/>
<evidence type="ECO:0000313" key="2">
    <source>
        <dbReference type="Proteomes" id="UP000649617"/>
    </source>
</evidence>
<feature type="non-terminal residue" evidence="1">
    <location>
        <position position="1"/>
    </location>
</feature>
<accession>A0A812XDU9</accession>
<dbReference type="Proteomes" id="UP000649617">
    <property type="component" value="Unassembled WGS sequence"/>
</dbReference>
<protein>
    <submittedName>
        <fullName evidence="1">DnaJ protein</fullName>
    </submittedName>
</protein>
<organism evidence="1 2">
    <name type="scientific">Symbiodinium pilosum</name>
    <name type="common">Dinoflagellate</name>
    <dbReference type="NCBI Taxonomy" id="2952"/>
    <lineage>
        <taxon>Eukaryota</taxon>
        <taxon>Sar</taxon>
        <taxon>Alveolata</taxon>
        <taxon>Dinophyceae</taxon>
        <taxon>Suessiales</taxon>
        <taxon>Symbiodiniaceae</taxon>
        <taxon>Symbiodinium</taxon>
    </lineage>
</organism>
<gene>
    <name evidence="1" type="primary">dnaJ</name>
    <name evidence="1" type="ORF">SPIL2461_LOCUS21246</name>
</gene>
<dbReference type="EMBL" id="CAJNIZ010046076">
    <property type="protein sequence ID" value="CAE7738884.1"/>
    <property type="molecule type" value="Genomic_DNA"/>
</dbReference>
<dbReference type="OrthoDB" id="552049at2759"/>
<dbReference type="AlphaFoldDB" id="A0A812XDU9"/>
<name>A0A812XDU9_SYMPI</name>
<comment type="caution">
    <text evidence="1">The sequence shown here is derived from an EMBL/GenBank/DDBJ whole genome shotgun (WGS) entry which is preliminary data.</text>
</comment>